<proteinExistence type="predicted"/>
<accession>A8NC73</accession>
<protein>
    <submittedName>
        <fullName evidence="3">Uncharacterized protein</fullName>
    </submittedName>
</protein>
<evidence type="ECO:0000256" key="2">
    <source>
        <dbReference type="SAM" id="Phobius"/>
    </source>
</evidence>
<reference evidence="3 4" key="1">
    <citation type="journal article" date="2010" name="Proc. Natl. Acad. Sci. U.S.A.">
        <title>Insights into evolution of multicellular fungi from the assembled chromosomes of the mushroom Coprinopsis cinerea (Coprinus cinereus).</title>
        <authorList>
            <person name="Stajich J.E."/>
            <person name="Wilke S.K."/>
            <person name="Ahren D."/>
            <person name="Au C.H."/>
            <person name="Birren B.W."/>
            <person name="Borodovsky M."/>
            <person name="Burns C."/>
            <person name="Canback B."/>
            <person name="Casselton L.A."/>
            <person name="Cheng C.K."/>
            <person name="Deng J."/>
            <person name="Dietrich F.S."/>
            <person name="Fargo D.C."/>
            <person name="Farman M.L."/>
            <person name="Gathman A.C."/>
            <person name="Goldberg J."/>
            <person name="Guigo R."/>
            <person name="Hoegger P.J."/>
            <person name="Hooker J.B."/>
            <person name="Huggins A."/>
            <person name="James T.Y."/>
            <person name="Kamada T."/>
            <person name="Kilaru S."/>
            <person name="Kodira C."/>
            <person name="Kues U."/>
            <person name="Kupfer D."/>
            <person name="Kwan H.S."/>
            <person name="Lomsadze A."/>
            <person name="Li W."/>
            <person name="Lilly W.W."/>
            <person name="Ma L.J."/>
            <person name="Mackey A.J."/>
            <person name="Manning G."/>
            <person name="Martin F."/>
            <person name="Muraguchi H."/>
            <person name="Natvig D.O."/>
            <person name="Palmerini H."/>
            <person name="Ramesh M.A."/>
            <person name="Rehmeyer C.J."/>
            <person name="Roe B.A."/>
            <person name="Shenoy N."/>
            <person name="Stanke M."/>
            <person name="Ter-Hovhannisyan V."/>
            <person name="Tunlid A."/>
            <person name="Velagapudi R."/>
            <person name="Vision T.J."/>
            <person name="Zeng Q."/>
            <person name="Zolan M.E."/>
            <person name="Pukkila P.J."/>
        </authorList>
    </citation>
    <scope>NUCLEOTIDE SEQUENCE [LARGE SCALE GENOMIC DNA]</scope>
    <source>
        <strain evidence="4">Okayama-7 / 130 / ATCC MYA-4618 / FGSC 9003</strain>
    </source>
</reference>
<dbReference type="KEGG" id="cci:CC1G_07677"/>
<dbReference type="AlphaFoldDB" id="A8NC73"/>
<keyword evidence="2" id="KW-1133">Transmembrane helix</keyword>
<dbReference type="eggNOG" id="ENOG502SKW4">
    <property type="taxonomic scope" value="Eukaryota"/>
</dbReference>
<feature type="transmembrane region" description="Helical" evidence="2">
    <location>
        <begin position="439"/>
        <end position="458"/>
    </location>
</feature>
<feature type="transmembrane region" description="Helical" evidence="2">
    <location>
        <begin position="411"/>
        <end position="433"/>
    </location>
</feature>
<dbReference type="OrthoDB" id="2674421at2759"/>
<feature type="transmembrane region" description="Helical" evidence="2">
    <location>
        <begin position="362"/>
        <end position="382"/>
    </location>
</feature>
<keyword evidence="2" id="KW-0812">Transmembrane</keyword>
<feature type="region of interest" description="Disordered" evidence="1">
    <location>
        <begin position="1"/>
        <end position="20"/>
    </location>
</feature>
<gene>
    <name evidence="3" type="ORF">CC1G_07677</name>
</gene>
<dbReference type="EMBL" id="AACS02000009">
    <property type="protein sequence ID" value="EAU89451.2"/>
    <property type="molecule type" value="Genomic_DNA"/>
</dbReference>
<evidence type="ECO:0000313" key="3">
    <source>
        <dbReference type="EMBL" id="EAU89451.2"/>
    </source>
</evidence>
<dbReference type="RefSeq" id="XP_001832417.2">
    <property type="nucleotide sequence ID" value="XM_001832365.2"/>
</dbReference>
<sequence length="480" mass="55054">MDSTTHAVTTLALPEPKDGNAQGELPSGSLYAIIPVHSGRYDVGKRQCTTIPCHDRTRALYDSKNTSHWSAYTHPEGKTYFCRNAQLRVVTDSYLYDQSVVDKLLPWITRVEKMVEDKAFTLDDSMELYVQMEGEDCNYYFADHAARAIFWLESFETSEVGLLPVVSDSHLKLQLEEQYWVHLEYFSMHPIKFNSNIIEETISHLTHGCGDHLTSNSSTFPYDIKECRRFLKLLIPCRDHLYDGNIISLVARLSSVITTNRYWTHYGQEQPRLGRTCAIMATDDREISWTQPIVSTLSLRSSDFFYSRLGAIFTDSYVYEADWRKFMSQSVNKWKRVFAMSLGLLFLHIFCFYLPISRTLAIISGSCLGFSLLVSGFLIHYLEDEEEGTATNAYNFLSKHRMPRFGYQGTALLFGLPQAFNLWGLVLMFAQVFTFTEPLYIASSISISIIAFVTFKLARRFRRISMFSPTKAPENSLPPV</sequence>
<evidence type="ECO:0000256" key="1">
    <source>
        <dbReference type="SAM" id="MobiDB-lite"/>
    </source>
</evidence>
<organism evidence="3 4">
    <name type="scientific">Coprinopsis cinerea (strain Okayama-7 / 130 / ATCC MYA-4618 / FGSC 9003)</name>
    <name type="common">Inky cap fungus</name>
    <name type="synonym">Hormographiella aspergillata</name>
    <dbReference type="NCBI Taxonomy" id="240176"/>
    <lineage>
        <taxon>Eukaryota</taxon>
        <taxon>Fungi</taxon>
        <taxon>Dikarya</taxon>
        <taxon>Basidiomycota</taxon>
        <taxon>Agaricomycotina</taxon>
        <taxon>Agaricomycetes</taxon>
        <taxon>Agaricomycetidae</taxon>
        <taxon>Agaricales</taxon>
        <taxon>Agaricineae</taxon>
        <taxon>Psathyrellaceae</taxon>
        <taxon>Coprinopsis</taxon>
    </lineage>
</organism>
<feature type="transmembrane region" description="Helical" evidence="2">
    <location>
        <begin position="337"/>
        <end position="356"/>
    </location>
</feature>
<dbReference type="HOGENOM" id="CLU_015091_3_2_1"/>
<evidence type="ECO:0000313" key="4">
    <source>
        <dbReference type="Proteomes" id="UP000001861"/>
    </source>
</evidence>
<dbReference type="InParanoid" id="A8NC73"/>
<comment type="caution">
    <text evidence="3">The sequence shown here is derived from an EMBL/GenBank/DDBJ whole genome shotgun (WGS) entry which is preliminary data.</text>
</comment>
<dbReference type="GeneID" id="6008902"/>
<keyword evidence="4" id="KW-1185">Reference proteome</keyword>
<dbReference type="OMA" id="WIDHITS"/>
<dbReference type="VEuPathDB" id="FungiDB:CC1G_07677"/>
<name>A8NC73_COPC7</name>
<dbReference type="Proteomes" id="UP000001861">
    <property type="component" value="Unassembled WGS sequence"/>
</dbReference>
<keyword evidence="2" id="KW-0472">Membrane</keyword>